<dbReference type="SUPFAM" id="SSF47413">
    <property type="entry name" value="lambda repressor-like DNA-binding domains"/>
    <property type="match status" value="1"/>
</dbReference>
<gene>
    <name evidence="5" type="ORF">JOE69_001964</name>
</gene>
<dbReference type="PRINTS" id="PR00036">
    <property type="entry name" value="HTHLACI"/>
</dbReference>
<protein>
    <submittedName>
        <fullName evidence="5">LacI family transcriptional regulator</fullName>
    </submittedName>
</protein>
<dbReference type="InterPro" id="IPR028082">
    <property type="entry name" value="Peripla_BP_I"/>
</dbReference>
<reference evidence="5 6" key="1">
    <citation type="submission" date="2023-07" db="EMBL/GenBank/DDBJ databases">
        <title>Sequencing the genomes of 1000 actinobacteria strains.</title>
        <authorList>
            <person name="Klenk H.-P."/>
        </authorList>
    </citation>
    <scope>NUCLEOTIDE SEQUENCE [LARGE SCALE GENOMIC DNA]</scope>
    <source>
        <strain evidence="5 6">DSM 14555</strain>
    </source>
</reference>
<sequence>MNQAAASRATMKDVAARAGVGLATVSRVVNGDAKVSEKTRILVDQAIADLSFRRNDSARLLRQGIAASIGVVLDDVADPFFSTLNRAVETQAIARKTLSMTASTGNDAAHAKELIVALCARRVDGLIVAAPHGTEESYLADEIRAGTPVVFVDRPPVALKADAVLSDNAGGARLGVQHLIAHGHRKIACLSDGSNLYSVRQRIEAYRQALAEAGIQAEPVLEHSDGHDGLDLGQWLEAADALPESDRPTALFCTNSRASVAVLRALRNRSGAEPGAPWPALLCFDDFELADVVQPGITVVAQDPAAIGAAAADLLFRRLDGDTGPASTITVPTRLIVRGSAETPPVSGRR</sequence>
<dbReference type="SMART" id="SM00354">
    <property type="entry name" value="HTH_LACI"/>
    <property type="match status" value="1"/>
</dbReference>
<dbReference type="Gene3D" id="1.10.260.40">
    <property type="entry name" value="lambda repressor-like DNA-binding domains"/>
    <property type="match status" value="1"/>
</dbReference>
<accession>A0ABU1JBD3</accession>
<keyword evidence="1" id="KW-0805">Transcription regulation</keyword>
<dbReference type="PANTHER" id="PTHR30146">
    <property type="entry name" value="LACI-RELATED TRANSCRIPTIONAL REPRESSOR"/>
    <property type="match status" value="1"/>
</dbReference>
<dbReference type="EMBL" id="JAVDQF010000001">
    <property type="protein sequence ID" value="MDR6269726.1"/>
    <property type="molecule type" value="Genomic_DNA"/>
</dbReference>
<dbReference type="Proteomes" id="UP001185069">
    <property type="component" value="Unassembled WGS sequence"/>
</dbReference>
<evidence type="ECO:0000256" key="3">
    <source>
        <dbReference type="ARBA" id="ARBA00023163"/>
    </source>
</evidence>
<dbReference type="SUPFAM" id="SSF53822">
    <property type="entry name" value="Periplasmic binding protein-like I"/>
    <property type="match status" value="1"/>
</dbReference>
<feature type="domain" description="HTH lacI-type" evidence="4">
    <location>
        <begin position="9"/>
        <end position="63"/>
    </location>
</feature>
<dbReference type="Gene3D" id="3.40.50.2300">
    <property type="match status" value="2"/>
</dbReference>
<evidence type="ECO:0000256" key="2">
    <source>
        <dbReference type="ARBA" id="ARBA00023125"/>
    </source>
</evidence>
<dbReference type="CDD" id="cd06267">
    <property type="entry name" value="PBP1_LacI_sugar_binding-like"/>
    <property type="match status" value="1"/>
</dbReference>
<dbReference type="InterPro" id="IPR000843">
    <property type="entry name" value="HTH_LacI"/>
</dbReference>
<dbReference type="PANTHER" id="PTHR30146:SF109">
    <property type="entry name" value="HTH-TYPE TRANSCRIPTIONAL REGULATOR GALS"/>
    <property type="match status" value="1"/>
</dbReference>
<dbReference type="Pfam" id="PF00356">
    <property type="entry name" value="LacI"/>
    <property type="match status" value="1"/>
</dbReference>
<keyword evidence="2" id="KW-0238">DNA-binding</keyword>
<dbReference type="InterPro" id="IPR046335">
    <property type="entry name" value="LacI/GalR-like_sensor"/>
</dbReference>
<keyword evidence="6" id="KW-1185">Reference proteome</keyword>
<organism evidence="5 6">
    <name type="scientific">Arthrobacter russicus</name>
    <dbReference type="NCBI Taxonomy" id="172040"/>
    <lineage>
        <taxon>Bacteria</taxon>
        <taxon>Bacillati</taxon>
        <taxon>Actinomycetota</taxon>
        <taxon>Actinomycetes</taxon>
        <taxon>Micrococcales</taxon>
        <taxon>Micrococcaceae</taxon>
        <taxon>Arthrobacter</taxon>
    </lineage>
</organism>
<name>A0ABU1JBD3_9MICC</name>
<dbReference type="Pfam" id="PF13377">
    <property type="entry name" value="Peripla_BP_3"/>
    <property type="match status" value="1"/>
</dbReference>
<dbReference type="PROSITE" id="PS00356">
    <property type="entry name" value="HTH_LACI_1"/>
    <property type="match status" value="1"/>
</dbReference>
<keyword evidence="3" id="KW-0804">Transcription</keyword>
<evidence type="ECO:0000259" key="4">
    <source>
        <dbReference type="PROSITE" id="PS50932"/>
    </source>
</evidence>
<dbReference type="InterPro" id="IPR010982">
    <property type="entry name" value="Lambda_DNA-bd_dom_sf"/>
</dbReference>
<dbReference type="PROSITE" id="PS50932">
    <property type="entry name" value="HTH_LACI_2"/>
    <property type="match status" value="1"/>
</dbReference>
<dbReference type="CDD" id="cd01392">
    <property type="entry name" value="HTH_LacI"/>
    <property type="match status" value="1"/>
</dbReference>
<evidence type="ECO:0000256" key="1">
    <source>
        <dbReference type="ARBA" id="ARBA00023015"/>
    </source>
</evidence>
<comment type="caution">
    <text evidence="5">The sequence shown here is derived from an EMBL/GenBank/DDBJ whole genome shotgun (WGS) entry which is preliminary data.</text>
</comment>
<evidence type="ECO:0000313" key="6">
    <source>
        <dbReference type="Proteomes" id="UP001185069"/>
    </source>
</evidence>
<dbReference type="RefSeq" id="WP_309798272.1">
    <property type="nucleotide sequence ID" value="NZ_BAAAHY010000005.1"/>
</dbReference>
<evidence type="ECO:0000313" key="5">
    <source>
        <dbReference type="EMBL" id="MDR6269726.1"/>
    </source>
</evidence>
<proteinExistence type="predicted"/>